<dbReference type="PROSITE" id="PS51257">
    <property type="entry name" value="PROKAR_LIPOPROTEIN"/>
    <property type="match status" value="1"/>
</dbReference>
<sequence>MLRYLTFACLLLAISCNQDKKAEQSAVKSDTSNVATIEQHPEWYIIKIGQGDNSKLINLDDALLCYTDHKQKALKSDAFCTNRSIKFLKFGLIKEGELRIHLGIEDSSLVKFAKPTKKFNGIRFYPCIYEGNRCFLFVFTELAKRENICKKDIMESYDDMKGQPIVLLKTDISERICHIDLNKLSSHRLCVPNCPEDEKLLFDY</sequence>
<reference evidence="1 2" key="1">
    <citation type="submission" date="2021-03" db="EMBL/GenBank/DDBJ databases">
        <title>Fibrella sp. HMF5036 genome sequencing and assembly.</title>
        <authorList>
            <person name="Kang H."/>
            <person name="Kim H."/>
            <person name="Bae S."/>
            <person name="Joh K."/>
        </authorList>
    </citation>
    <scope>NUCLEOTIDE SEQUENCE [LARGE SCALE GENOMIC DNA]</scope>
    <source>
        <strain evidence="1 2">HMF5036</strain>
    </source>
</reference>
<dbReference type="RefSeq" id="WP_207336125.1">
    <property type="nucleotide sequence ID" value="NZ_JAFMYU010000010.1"/>
</dbReference>
<dbReference type="AlphaFoldDB" id="A0A939K0M2"/>
<protein>
    <recommendedName>
        <fullName evidence="3">Lipoprotein</fullName>
    </recommendedName>
</protein>
<keyword evidence="2" id="KW-1185">Reference proteome</keyword>
<organism evidence="1 2">
    <name type="scientific">Fibrella aquatilis</name>
    <dbReference type="NCBI Taxonomy" id="2817059"/>
    <lineage>
        <taxon>Bacteria</taxon>
        <taxon>Pseudomonadati</taxon>
        <taxon>Bacteroidota</taxon>
        <taxon>Cytophagia</taxon>
        <taxon>Cytophagales</taxon>
        <taxon>Spirosomataceae</taxon>
        <taxon>Fibrella</taxon>
    </lineage>
</organism>
<dbReference type="Proteomes" id="UP000664795">
    <property type="component" value="Unassembled WGS sequence"/>
</dbReference>
<evidence type="ECO:0000313" key="2">
    <source>
        <dbReference type="Proteomes" id="UP000664795"/>
    </source>
</evidence>
<name>A0A939K0M2_9BACT</name>
<accession>A0A939K0M2</accession>
<proteinExistence type="predicted"/>
<dbReference type="EMBL" id="JAFMYU010000010">
    <property type="protein sequence ID" value="MBO0932156.1"/>
    <property type="molecule type" value="Genomic_DNA"/>
</dbReference>
<evidence type="ECO:0000313" key="1">
    <source>
        <dbReference type="EMBL" id="MBO0932156.1"/>
    </source>
</evidence>
<comment type="caution">
    <text evidence="1">The sequence shown here is derived from an EMBL/GenBank/DDBJ whole genome shotgun (WGS) entry which is preliminary data.</text>
</comment>
<gene>
    <name evidence="1" type="ORF">J2I48_14180</name>
</gene>
<evidence type="ECO:0008006" key="3">
    <source>
        <dbReference type="Google" id="ProtNLM"/>
    </source>
</evidence>